<evidence type="ECO:0000313" key="2">
    <source>
        <dbReference type="EMBL" id="CAA0098965.1"/>
    </source>
</evidence>
<gene>
    <name evidence="2" type="ORF">DPBNPPHM_03640</name>
</gene>
<protein>
    <recommendedName>
        <fullName evidence="4">Lipoprotein</fullName>
    </recommendedName>
</protein>
<accession>A0A5S9P640</accession>
<proteinExistence type="predicted"/>
<name>A0A5S9P640_9GAMM</name>
<evidence type="ECO:0000313" key="3">
    <source>
        <dbReference type="Proteomes" id="UP000434580"/>
    </source>
</evidence>
<feature type="signal peptide" evidence="1">
    <location>
        <begin position="1"/>
        <end position="32"/>
    </location>
</feature>
<dbReference type="EMBL" id="CACSII010000007">
    <property type="protein sequence ID" value="CAA0098965.1"/>
    <property type="molecule type" value="Genomic_DNA"/>
</dbReference>
<evidence type="ECO:0008006" key="4">
    <source>
        <dbReference type="Google" id="ProtNLM"/>
    </source>
</evidence>
<evidence type="ECO:0000256" key="1">
    <source>
        <dbReference type="SAM" id="SignalP"/>
    </source>
</evidence>
<keyword evidence="1" id="KW-0732">Signal</keyword>
<dbReference type="Proteomes" id="UP000434580">
    <property type="component" value="Unassembled WGS sequence"/>
</dbReference>
<dbReference type="OrthoDB" id="9868239at2"/>
<reference evidence="2 3" key="1">
    <citation type="submission" date="2019-11" db="EMBL/GenBank/DDBJ databases">
        <authorList>
            <person name="Holert J."/>
        </authorList>
    </citation>
    <scope>NUCLEOTIDE SEQUENCE [LARGE SCALE GENOMIC DNA]</scope>
    <source>
        <strain evidence="2">BC5_2</strain>
    </source>
</reference>
<dbReference type="AlphaFoldDB" id="A0A5S9P640"/>
<dbReference type="PROSITE" id="PS51257">
    <property type="entry name" value="PROKAR_LIPOPROTEIN"/>
    <property type="match status" value="1"/>
</dbReference>
<feature type="chain" id="PRO_5030137988" description="Lipoprotein" evidence="1">
    <location>
        <begin position="33"/>
        <end position="536"/>
    </location>
</feature>
<organism evidence="2 3">
    <name type="scientific">BD1-7 clade bacterium</name>
    <dbReference type="NCBI Taxonomy" id="2029982"/>
    <lineage>
        <taxon>Bacteria</taxon>
        <taxon>Pseudomonadati</taxon>
        <taxon>Pseudomonadota</taxon>
        <taxon>Gammaproteobacteria</taxon>
        <taxon>Cellvibrionales</taxon>
        <taxon>Spongiibacteraceae</taxon>
        <taxon>BD1-7 clade</taxon>
    </lineage>
</organism>
<sequence length="536" mass="60021">MKCANRPNNIFKFSHATAFATLVTLFASLLSACSLPDDVVEKRTAIQYEIDSIDAYHRLAASTFELTTPSANTGSPEQNINDEPGYQVRTPSEINEQVLALLSAATFEQKNFVPDTYASLTIDSEALAGAFNRQVSDKHYFNHDLVSIEVDTLEYSDGSTRSFNKPFSAGKQGYYALELALPNAKSLTAISTKITYPAIVQESVLLTPSTTDAIVNTHAIKLLSLGSHRVELQMPQSLLDTVMVVEAEDLAGLRMRTLGMTSESIPTGLQLEALANQRRFYRRVIDKIDAREFATEAEIDRYLKKNIPNNAVPMAVSKDAQQVLVSYLFPRPAQSLNLVIEILLAPQETNIALKRADSFYFPQNDGFQLATDYDTELDGLIDNDGNWIGSPQYQDLRQHNRYFYSHATHTYDRQYLHLDRQQKRLTPVNYSIDAQPSIKNDTLISIDQESNRQGIVKASSGREILPLQYPHIMRIGAYFSAAVDTRNGRKYLLVNPNGQPHSDTLYQRIEENNGRIHVFTSSLDDRAKLIDLGPAL</sequence>